<protein>
    <submittedName>
        <fullName evidence="2">Predicted protein</fullName>
    </submittedName>
</protein>
<evidence type="ECO:0000256" key="1">
    <source>
        <dbReference type="SAM" id="SignalP"/>
    </source>
</evidence>
<reference evidence="2" key="1">
    <citation type="journal article" date="2011" name="Plant Physiol.">
        <title>Comprehensive sequence analysis of 24,783 barley full-length cDNAs derived from 12 clone libraries.</title>
        <authorList>
            <person name="Matsumoto T."/>
            <person name="Tanaka T."/>
            <person name="Sakai H."/>
            <person name="Amano N."/>
            <person name="Kanamori H."/>
            <person name="Kurita K."/>
            <person name="Kikuta A."/>
            <person name="Kamiya K."/>
            <person name="Yamamoto M."/>
            <person name="Ikawa H."/>
            <person name="Fujii N."/>
            <person name="Hori K."/>
            <person name="Itoh T."/>
            <person name="Sato K."/>
        </authorList>
    </citation>
    <scope>NUCLEOTIDE SEQUENCE</scope>
</reference>
<dbReference type="AlphaFoldDB" id="F2E3Z4"/>
<name>F2E3Z4_HORVV</name>
<accession>F2E3Z4</accession>
<feature type="chain" id="PRO_5003276365" evidence="1">
    <location>
        <begin position="24"/>
        <end position="346"/>
    </location>
</feature>
<keyword evidence="1" id="KW-0732">Signal</keyword>
<sequence length="346" mass="35112">MSVALLRQCVLLLALVALPHAQAKIVQVSGQVVNMNSGLPDNTWSAAPGSYSYQPADIASPSINGSIALGVFDEQQGVILTSVQANSFTLADGSHLTAGVAYDAFYIYGHVTRATYLASPSTTYFASGTVTTDNLVIGCTTSDSADLASIQEIASAPYFALSTVYYQNVSQTGRGFEAGDFGVAFGTTLTLTNTWTWPGDYDRCFSISCSTCTCQVSATLANPNFCLGSSSVTLQQSALSTSFSSSCSTVSADSFYAAFTGAGAAADGKSITIAPGTSSINVALTAGCGCDETVTIPIPACGASSGCPGCPVAHRAGCDVASASSTGNCVSMDFASAPTDSCTSAN</sequence>
<evidence type="ECO:0000313" key="2">
    <source>
        <dbReference type="EMBL" id="BAK02066.1"/>
    </source>
</evidence>
<organism evidence="2">
    <name type="scientific">Hordeum vulgare subsp. vulgare</name>
    <name type="common">Domesticated barley</name>
    <dbReference type="NCBI Taxonomy" id="112509"/>
    <lineage>
        <taxon>Eukaryota</taxon>
        <taxon>Viridiplantae</taxon>
        <taxon>Streptophyta</taxon>
        <taxon>Embryophyta</taxon>
        <taxon>Tracheophyta</taxon>
        <taxon>Spermatophyta</taxon>
        <taxon>Magnoliopsida</taxon>
        <taxon>Liliopsida</taxon>
        <taxon>Poales</taxon>
        <taxon>Poaceae</taxon>
        <taxon>BOP clade</taxon>
        <taxon>Pooideae</taxon>
        <taxon>Triticodae</taxon>
        <taxon>Triticeae</taxon>
        <taxon>Hordeinae</taxon>
        <taxon>Hordeum</taxon>
    </lineage>
</organism>
<dbReference type="EMBL" id="AK370868">
    <property type="protein sequence ID" value="BAK02066.1"/>
    <property type="molecule type" value="mRNA"/>
</dbReference>
<feature type="signal peptide" evidence="1">
    <location>
        <begin position="1"/>
        <end position="23"/>
    </location>
</feature>
<proteinExistence type="evidence at transcript level"/>